<evidence type="ECO:0000313" key="1">
    <source>
        <dbReference type="EMBL" id="MCE3050397.1"/>
    </source>
</evidence>
<reference evidence="1 2" key="1">
    <citation type="journal article" date="2021" name="BMC Genomics">
        <title>Datura genome reveals duplications of psychoactive alkaloid biosynthetic genes and high mutation rate following tissue culture.</title>
        <authorList>
            <person name="Rajewski A."/>
            <person name="Carter-House D."/>
            <person name="Stajich J."/>
            <person name="Litt A."/>
        </authorList>
    </citation>
    <scope>NUCLEOTIDE SEQUENCE [LARGE SCALE GENOMIC DNA]</scope>
    <source>
        <strain evidence="1">AR-01</strain>
    </source>
</reference>
<organism evidence="1 2">
    <name type="scientific">Datura stramonium</name>
    <name type="common">Jimsonweed</name>
    <name type="synonym">Common thornapple</name>
    <dbReference type="NCBI Taxonomy" id="4076"/>
    <lineage>
        <taxon>Eukaryota</taxon>
        <taxon>Viridiplantae</taxon>
        <taxon>Streptophyta</taxon>
        <taxon>Embryophyta</taxon>
        <taxon>Tracheophyta</taxon>
        <taxon>Spermatophyta</taxon>
        <taxon>Magnoliopsida</taxon>
        <taxon>eudicotyledons</taxon>
        <taxon>Gunneridae</taxon>
        <taxon>Pentapetalae</taxon>
        <taxon>asterids</taxon>
        <taxon>lamiids</taxon>
        <taxon>Solanales</taxon>
        <taxon>Solanaceae</taxon>
        <taxon>Solanoideae</taxon>
        <taxon>Datureae</taxon>
        <taxon>Datura</taxon>
    </lineage>
</organism>
<protein>
    <submittedName>
        <fullName evidence="1">Uncharacterized protein</fullName>
    </submittedName>
</protein>
<gene>
    <name evidence="1" type="ORF">HAX54_047120</name>
</gene>
<accession>A0ABS8WJZ1</accession>
<dbReference type="Proteomes" id="UP000823775">
    <property type="component" value="Unassembled WGS sequence"/>
</dbReference>
<evidence type="ECO:0000313" key="2">
    <source>
        <dbReference type="Proteomes" id="UP000823775"/>
    </source>
</evidence>
<proteinExistence type="predicted"/>
<dbReference type="EMBL" id="JACEIK010007546">
    <property type="protein sequence ID" value="MCE3050397.1"/>
    <property type="molecule type" value="Genomic_DNA"/>
</dbReference>
<comment type="caution">
    <text evidence="1">The sequence shown here is derived from an EMBL/GenBank/DDBJ whole genome shotgun (WGS) entry which is preliminary data.</text>
</comment>
<sequence>MLWLARCTGHSRAPSSAACQSLWCMERHEAPPLFKHDQESNPNSTRSRSCKTQFQSNEHNACIDNALSHLYGMRILQLRMSRVTEEKLQQLNMDYPLNEHSRELYKVRLGFEESFDDDDVDDEEKA</sequence>
<name>A0ABS8WJZ1_DATST</name>
<keyword evidence="2" id="KW-1185">Reference proteome</keyword>